<evidence type="ECO:0000313" key="4">
    <source>
        <dbReference type="Proteomes" id="UP001623349"/>
    </source>
</evidence>
<evidence type="ECO:0000313" key="3">
    <source>
        <dbReference type="EMBL" id="GAB1296880.1"/>
    </source>
</evidence>
<dbReference type="EMBL" id="BAAFST010000011">
    <property type="protein sequence ID" value="GAB1296880.1"/>
    <property type="molecule type" value="Genomic_DNA"/>
</dbReference>
<protein>
    <submittedName>
        <fullName evidence="3">RAD52 motif-containing protein 1</fullName>
    </submittedName>
</protein>
<proteinExistence type="predicted"/>
<dbReference type="InterPro" id="IPR035979">
    <property type="entry name" value="RBD_domain_sf"/>
</dbReference>
<dbReference type="InterPro" id="IPR042525">
    <property type="entry name" value="Rad52_Rad59_Rad22_sf"/>
</dbReference>
<dbReference type="Pfam" id="PF25517">
    <property type="entry name" value="DSRM_RDM1"/>
    <property type="match status" value="1"/>
</dbReference>
<dbReference type="Proteomes" id="UP001623349">
    <property type="component" value="Unassembled WGS sequence"/>
</dbReference>
<dbReference type="Pfam" id="PF00076">
    <property type="entry name" value="RRM_1"/>
    <property type="match status" value="1"/>
</dbReference>
<comment type="caution">
    <text evidence="3">The sequence shown here is derived from an EMBL/GenBank/DDBJ whole genome shotgun (WGS) entry which is preliminary data.</text>
</comment>
<name>A0ABQ0FCA3_APOSI</name>
<gene>
    <name evidence="3" type="ORF">APTSU1_001211500</name>
</gene>
<dbReference type="PANTHER" id="PTHR31164">
    <property type="entry name" value="RAD52 MOTIF-CONTAINING PROTEIN 1"/>
    <property type="match status" value="1"/>
</dbReference>
<organism evidence="3 4">
    <name type="scientific">Apodemus speciosus</name>
    <name type="common">Large Japanese field mouse</name>
    <dbReference type="NCBI Taxonomy" id="105296"/>
    <lineage>
        <taxon>Eukaryota</taxon>
        <taxon>Metazoa</taxon>
        <taxon>Chordata</taxon>
        <taxon>Craniata</taxon>
        <taxon>Vertebrata</taxon>
        <taxon>Euteleostomi</taxon>
        <taxon>Mammalia</taxon>
        <taxon>Eutheria</taxon>
        <taxon>Euarchontoglires</taxon>
        <taxon>Glires</taxon>
        <taxon>Rodentia</taxon>
        <taxon>Myomorpha</taxon>
        <taxon>Muroidea</taxon>
        <taxon>Muridae</taxon>
        <taxon>Murinae</taxon>
        <taxon>Apodemus</taxon>
    </lineage>
</organism>
<reference evidence="3 4" key="1">
    <citation type="submission" date="2024-08" db="EMBL/GenBank/DDBJ databases">
        <title>The draft genome of Apodemus speciosus.</title>
        <authorList>
            <person name="Nabeshima K."/>
            <person name="Suzuki S."/>
            <person name="Onuma M."/>
        </authorList>
    </citation>
    <scope>NUCLEOTIDE SEQUENCE [LARGE SCALE GENOMIC DNA]</scope>
    <source>
        <strain evidence="3">IB14-021</strain>
    </source>
</reference>
<dbReference type="PANTHER" id="PTHR31164:SF1">
    <property type="entry name" value="RAD52 MOTIF-CONTAINING PROTEIN 1"/>
    <property type="match status" value="1"/>
</dbReference>
<sequence>MFSQFGLLYSVRVFPNAAVARPGFYAIIKFYSSRDAQRAQKACDGEPLFQTSPVKGRVSLCRPGCPGTSLCRPGWPRTQKSTCLCLPSAGITGLHHHARPTLNVRLGTRHKALQHQAFALNSSRCQELANYYFGFNGWSKRIVKLQELSGLEDAALVVPMQKQNPQFFCAVEVVLPSYGCRSPGVGISEEPLHQVEEGPASLLTKRKTAQKLAFQAALADAFQRLTIVVLGFRNSNRLLGATVGHGEFENVNNSEPSVFLSESGRIAVEYRPTEEDLDARTEEELQNLIQVSCFPGSQPSQREEECLSDFSLEEEDLKLCELH</sequence>
<dbReference type="Gene3D" id="3.30.390.80">
    <property type="entry name" value="DNA repair protein Rad52/59/22"/>
    <property type="match status" value="1"/>
</dbReference>
<dbReference type="InterPro" id="IPR000504">
    <property type="entry name" value="RRM_dom"/>
</dbReference>
<dbReference type="InterPro" id="IPR012677">
    <property type="entry name" value="Nucleotide-bd_a/b_plait_sf"/>
</dbReference>
<dbReference type="SUPFAM" id="SSF54928">
    <property type="entry name" value="RNA-binding domain, RBD"/>
    <property type="match status" value="1"/>
</dbReference>
<dbReference type="SUPFAM" id="SSF54768">
    <property type="entry name" value="dsRNA-binding domain-like"/>
    <property type="match status" value="1"/>
</dbReference>
<accession>A0ABQ0FCA3</accession>
<evidence type="ECO:0000259" key="1">
    <source>
        <dbReference type="Pfam" id="PF00076"/>
    </source>
</evidence>
<feature type="domain" description="DM1" evidence="2">
    <location>
        <begin position="120"/>
        <end position="225"/>
    </location>
</feature>
<dbReference type="InterPro" id="IPR057652">
    <property type="entry name" value="DSRM_RDM1"/>
</dbReference>
<keyword evidence="4" id="KW-1185">Reference proteome</keyword>
<feature type="domain" description="RRM" evidence="1">
    <location>
        <begin position="1"/>
        <end position="49"/>
    </location>
</feature>
<dbReference type="Gene3D" id="3.30.70.330">
    <property type="match status" value="1"/>
</dbReference>
<evidence type="ECO:0000259" key="2">
    <source>
        <dbReference type="Pfam" id="PF25517"/>
    </source>
</evidence>
<dbReference type="InterPro" id="IPR040224">
    <property type="entry name" value="RDM1"/>
</dbReference>